<keyword evidence="2" id="KW-0808">Transferase</keyword>
<dbReference type="SUPFAM" id="SSF56672">
    <property type="entry name" value="DNA/RNA polymerases"/>
    <property type="match status" value="2"/>
</dbReference>
<feature type="non-terminal residue" evidence="2">
    <location>
        <position position="302"/>
    </location>
</feature>
<protein>
    <submittedName>
        <fullName evidence="2">Putative reverse transcriptase domain-containing protein</fullName>
    </submittedName>
</protein>
<dbReference type="Pfam" id="PF00078">
    <property type="entry name" value="RVT_1"/>
    <property type="match status" value="1"/>
</dbReference>
<evidence type="ECO:0000313" key="2">
    <source>
        <dbReference type="EMBL" id="GFB07618.1"/>
    </source>
</evidence>
<evidence type="ECO:0000259" key="1">
    <source>
        <dbReference type="Pfam" id="PF00078"/>
    </source>
</evidence>
<dbReference type="InterPro" id="IPR043128">
    <property type="entry name" value="Rev_trsase/Diguanyl_cyclase"/>
</dbReference>
<dbReference type="AlphaFoldDB" id="A0A699KV23"/>
<dbReference type="PANTHER" id="PTHR24559">
    <property type="entry name" value="TRANSPOSON TY3-I GAG-POL POLYPROTEIN"/>
    <property type="match status" value="1"/>
</dbReference>
<dbReference type="InterPro" id="IPR043502">
    <property type="entry name" value="DNA/RNA_pol_sf"/>
</dbReference>
<dbReference type="GO" id="GO:0003964">
    <property type="term" value="F:RNA-directed DNA polymerase activity"/>
    <property type="evidence" value="ECO:0007669"/>
    <property type="project" value="UniProtKB-KW"/>
</dbReference>
<comment type="caution">
    <text evidence="2">The sequence shown here is derived from an EMBL/GenBank/DDBJ whole genome shotgun (WGS) entry which is preliminary data.</text>
</comment>
<gene>
    <name evidence="2" type="ORF">Tci_679589</name>
</gene>
<reference evidence="2" key="1">
    <citation type="journal article" date="2019" name="Sci. Rep.">
        <title>Draft genome of Tanacetum cinerariifolium, the natural source of mosquito coil.</title>
        <authorList>
            <person name="Yamashiro T."/>
            <person name="Shiraishi A."/>
            <person name="Satake H."/>
            <person name="Nakayama K."/>
        </authorList>
    </citation>
    <scope>NUCLEOTIDE SEQUENCE</scope>
</reference>
<keyword evidence="2" id="KW-0548">Nucleotidyltransferase</keyword>
<proteinExistence type="predicted"/>
<dbReference type="Gene3D" id="3.30.70.270">
    <property type="match status" value="2"/>
</dbReference>
<name>A0A699KV23_TANCI</name>
<dbReference type="PANTHER" id="PTHR24559:SF444">
    <property type="entry name" value="REVERSE TRANSCRIPTASE DOMAIN-CONTAINING PROTEIN"/>
    <property type="match status" value="1"/>
</dbReference>
<dbReference type="EMBL" id="BKCJ010546847">
    <property type="protein sequence ID" value="GFB07618.1"/>
    <property type="molecule type" value="Genomic_DNA"/>
</dbReference>
<dbReference type="Gene3D" id="3.10.10.10">
    <property type="entry name" value="HIV Type 1 Reverse Transcriptase, subunit A, domain 1"/>
    <property type="match status" value="1"/>
</dbReference>
<accession>A0A699KV23</accession>
<feature type="non-terminal residue" evidence="2">
    <location>
        <position position="1"/>
    </location>
</feature>
<feature type="domain" description="Reverse transcriptase" evidence="1">
    <location>
        <begin position="1"/>
        <end position="52"/>
    </location>
</feature>
<dbReference type="InterPro" id="IPR053134">
    <property type="entry name" value="RNA-dir_DNA_polymerase"/>
</dbReference>
<dbReference type="CDD" id="cd01647">
    <property type="entry name" value="RT_LTR"/>
    <property type="match status" value="1"/>
</dbReference>
<keyword evidence="2" id="KW-0695">RNA-directed DNA polymerase</keyword>
<organism evidence="2">
    <name type="scientific">Tanacetum cinerariifolium</name>
    <name type="common">Dalmatian daisy</name>
    <name type="synonym">Chrysanthemum cinerariifolium</name>
    <dbReference type="NCBI Taxonomy" id="118510"/>
    <lineage>
        <taxon>Eukaryota</taxon>
        <taxon>Viridiplantae</taxon>
        <taxon>Streptophyta</taxon>
        <taxon>Embryophyta</taxon>
        <taxon>Tracheophyta</taxon>
        <taxon>Spermatophyta</taxon>
        <taxon>Magnoliopsida</taxon>
        <taxon>eudicotyledons</taxon>
        <taxon>Gunneridae</taxon>
        <taxon>Pentapetalae</taxon>
        <taxon>asterids</taxon>
        <taxon>campanulids</taxon>
        <taxon>Asterales</taxon>
        <taxon>Asteraceae</taxon>
        <taxon>Asteroideae</taxon>
        <taxon>Anthemideae</taxon>
        <taxon>Anthemidinae</taxon>
        <taxon>Tanacetum</taxon>
    </lineage>
</organism>
<sequence>FGLNNSPSVFIDLMNRVCRPYLDKFVIVFIDNILIYSNTRKEHVEHLRHVVNGNEIHVDHSKIEAVKNWKAPKTPSEDKIFNAPVLDLLDRLKDFLVYCDASETGLGCVLMQRVRIPLLDGKVLGVLEEKSKEKMMQLKSAKDKEKEQQKIVVLIPRAMPVANSSYRLAPSKLEELSGQLKELQDKVFIRPSSSHWGTLVLFVKKKDGSFRMSIDYRELNKLTVKNRYPLPKIDNLFYQLQGSQYFSKINLRIYIPWQASTILSQITRGITVEACATRPSECMIGITSGTLRATPVLSLPTG</sequence>
<dbReference type="InterPro" id="IPR000477">
    <property type="entry name" value="RT_dom"/>
</dbReference>